<dbReference type="InterPro" id="IPR007452">
    <property type="entry name" value="TamB_C"/>
</dbReference>
<dbReference type="OrthoDB" id="9811276at2"/>
<keyword evidence="7" id="KW-1185">Reference proteome</keyword>
<dbReference type="RefSeq" id="WP_102995618.1">
    <property type="nucleotide sequence ID" value="NZ_CP025938.1"/>
</dbReference>
<accession>A0A2I7SI60</accession>
<dbReference type="PANTHER" id="PTHR36985">
    <property type="entry name" value="TRANSLOCATION AND ASSEMBLY MODULE SUBUNIT TAMB"/>
    <property type="match status" value="1"/>
</dbReference>
<comment type="subcellular location">
    <subcellularLocation>
        <location evidence="1">Membrane</location>
        <topology evidence="1">Single-pass membrane protein</topology>
    </subcellularLocation>
</comment>
<evidence type="ECO:0000256" key="4">
    <source>
        <dbReference type="ARBA" id="ARBA00023136"/>
    </source>
</evidence>
<sequence length="1569" mass="174852">MLPLITGESFGLDDLYWEGVRAHVWRKDTIQGFNFNFLIDAFASQDPNAVTEVDTSSTSIKLILRNLDLKDFEISFDDELIGINTKAKFNELFLDLKKIDLDRMVFNAPEAKISEAKIDVIQNESKIIDNDTTSSVLPSFLVESFVLEEVKVHYKSNTSNLELNTTINDFSAESTDINLETNRIYLDEIALRHSRVKLQLNDVANNSEPAETNNSEAFEWPDFDIKVNQAHIENNDIGYFVNNHKAQKGVFNADALDFKNLSLITKTAYMNKSGVGIHIEKGQFQEGSGLHLKHLSTEVIFGNTNLALTNLDIAINNDLVLGDLNMEYSEINSFMNTPEKSKIDLVLSKFRFDFNDIFLFQPDLKSNEYLQILSKKRLSGHAKASGYVSDIQIPSFNVSWGDSTKLVLKGQIKNATQTDSLKYKVPNYRFTTNKSDIERFVALSESTISIPNNMILSGKISGSLNALATDSKLASEQGFASIEGQLENLNDIHFKTHITVEEYELNKLLNIEKLGNLSLTVDAEGSGKTINNLNGNLKAVVNNFSYNEYPIENLEIDGNIINGQGDITSAYKDSNIDIVLDAFVILDSIVPELKMDLHLAGANLQALGLTDQSIKTGFTLSGNFKGDSKSFDAGAMLSDGVVVYDSQTYLLGDLKANAHVREDTTSVQIENKIINLDLQSNATPLVFSKALKHHVLSYFYRQDRSATFDTLQNPVELKLHAQLSESPVINNVFLVNLKNLDTVKIDIAFSEIDRQLMAIVDAPHINYSNNTIDSLSLFINTYKDEFLFNLGFKEINAGPLLLPETYITGVQKNNELQLDFNASYKGTELTDVRAVVTGVENDIKFHIFPEDLKLNKENWSIPEDNAVLFTKDKISFNNFKITKNEQSVEVTAKLPKVQTDHIAVEYKNFKINEILEYFNPETPLAEGVLNGDFIVEDPLNKPGIIADLDISQLNVKNINMGRLSLHGKSVGANNYTLESTLSGGEIDLDLSGTYRAESNKANLSLDLNLNTFNMHALEGFTDGEVSETESFFKGRFKISGTTEKPNYDGTINFSNAKFKIVKFNTAFALLDETLKIDNKGVYFTDFTVQDENNNTFDIAGNIGTESYINPTFDLSLSAKNFQVLNATEADNDMLYGKVVFDADAKITGDMEIPKVDMKLTVDSETDVTYVMPSSSVDIESRDGIVRFVNKNNPDAILTQTTEQTSTFTGFEISSYLKVGNNAAFTIVIDEQTNDNFKVFGQGEFDFTMRPNGQMNLSGIYNVSGGHYQMSLYHLVNKRFELAPESRVTWSGNPFDAAMDIRAIYKVETSAAGLMASASSGADISDQGRYQQVLPFYVYLNIDGELSAPALSFNLDMPEANQGTANGQIYGRVQQINQEPDALNKQVFSLLVLNRFYPDSNSDGSAGGFNTIARDNLNSALSDQLNVFSDKLLGNSGFDLDFGLNSYTDYQGDSPEDRTNLNIAAQKKLFHDRLIVKVGSEVAIQGSTESREPTPLIGNVSLEYILTKDGRYKLRGFRKNEYENVIDGQTIATGIAILFTQEFNKFKELWDSMFKATKDEAEDDDSKTDN</sequence>
<dbReference type="Pfam" id="PF04357">
    <property type="entry name" value="TamB"/>
    <property type="match status" value="1"/>
</dbReference>
<evidence type="ECO:0000313" key="7">
    <source>
        <dbReference type="Proteomes" id="UP000236592"/>
    </source>
</evidence>
<organism evidence="6 7">
    <name type="scientific">Pseudotamlana carrageenivorans</name>
    <dbReference type="NCBI Taxonomy" id="2069432"/>
    <lineage>
        <taxon>Bacteria</taxon>
        <taxon>Pseudomonadati</taxon>
        <taxon>Bacteroidota</taxon>
        <taxon>Flavobacteriia</taxon>
        <taxon>Flavobacteriales</taxon>
        <taxon>Flavobacteriaceae</taxon>
        <taxon>Pseudotamlana</taxon>
    </lineage>
</organism>
<dbReference type="GO" id="GO:0005886">
    <property type="term" value="C:plasma membrane"/>
    <property type="evidence" value="ECO:0007669"/>
    <property type="project" value="InterPro"/>
</dbReference>
<keyword evidence="4" id="KW-0472">Membrane</keyword>
<evidence type="ECO:0000256" key="2">
    <source>
        <dbReference type="ARBA" id="ARBA00022692"/>
    </source>
</evidence>
<dbReference type="GO" id="GO:0009306">
    <property type="term" value="P:protein secretion"/>
    <property type="evidence" value="ECO:0007669"/>
    <property type="project" value="InterPro"/>
</dbReference>
<dbReference type="Proteomes" id="UP000236592">
    <property type="component" value="Chromosome"/>
</dbReference>
<protein>
    <recommendedName>
        <fullName evidence="5">Translocation and assembly module TamB C-terminal domain-containing protein</fullName>
    </recommendedName>
</protein>
<keyword evidence="2" id="KW-0812">Transmembrane</keyword>
<gene>
    <name evidence="6" type="ORF">C1A40_09055</name>
</gene>
<reference evidence="7" key="1">
    <citation type="submission" date="2018-01" db="EMBL/GenBank/DDBJ databases">
        <title>Complete genome of Tamlana sp. UJ94.</title>
        <authorList>
            <person name="Jung J."/>
            <person name="Chung D."/>
            <person name="Bae S.S."/>
            <person name="Baek K."/>
        </authorList>
    </citation>
    <scope>NUCLEOTIDE SEQUENCE [LARGE SCALE GENOMIC DNA]</scope>
    <source>
        <strain evidence="7">UJ94</strain>
    </source>
</reference>
<evidence type="ECO:0000259" key="5">
    <source>
        <dbReference type="Pfam" id="PF04357"/>
    </source>
</evidence>
<evidence type="ECO:0000256" key="3">
    <source>
        <dbReference type="ARBA" id="ARBA00022989"/>
    </source>
</evidence>
<keyword evidence="3" id="KW-1133">Transmembrane helix</keyword>
<feature type="domain" description="Translocation and assembly module TamB C-terminal" evidence="5">
    <location>
        <begin position="1086"/>
        <end position="1542"/>
    </location>
</feature>
<name>A0A2I7SI60_9FLAO</name>
<dbReference type="KEGG" id="taj:C1A40_09055"/>
<dbReference type="EMBL" id="CP025938">
    <property type="protein sequence ID" value="AUS05602.1"/>
    <property type="molecule type" value="Genomic_DNA"/>
</dbReference>
<evidence type="ECO:0000313" key="6">
    <source>
        <dbReference type="EMBL" id="AUS05602.1"/>
    </source>
</evidence>
<dbReference type="PANTHER" id="PTHR36985:SF1">
    <property type="entry name" value="TRANSLOCATION AND ASSEMBLY MODULE SUBUNIT TAMB"/>
    <property type="match status" value="1"/>
</dbReference>
<proteinExistence type="predicted"/>
<evidence type="ECO:0000256" key="1">
    <source>
        <dbReference type="ARBA" id="ARBA00004167"/>
    </source>
</evidence>